<dbReference type="PANTHER" id="PTHR11092">
    <property type="entry name" value="SUGAR NUCLEOTIDE EPIMERASE RELATED"/>
    <property type="match status" value="1"/>
</dbReference>
<dbReference type="Pfam" id="PF01370">
    <property type="entry name" value="Epimerase"/>
    <property type="match status" value="1"/>
</dbReference>
<evidence type="ECO:0000259" key="1">
    <source>
        <dbReference type="Pfam" id="PF01370"/>
    </source>
</evidence>
<keyword evidence="4" id="KW-1185">Reference proteome</keyword>
<gene>
    <name evidence="3" type="ORF">R5R35_009826</name>
</gene>
<dbReference type="Pfam" id="PF08338">
    <property type="entry name" value="DUF1731"/>
    <property type="match status" value="1"/>
</dbReference>
<dbReference type="EMBL" id="JAZDUA010000148">
    <property type="protein sequence ID" value="KAK7866403.1"/>
    <property type="molecule type" value="Genomic_DNA"/>
</dbReference>
<evidence type="ECO:0000259" key="2">
    <source>
        <dbReference type="Pfam" id="PF08338"/>
    </source>
</evidence>
<dbReference type="Gene3D" id="3.40.50.720">
    <property type="entry name" value="NAD(P)-binding Rossmann-like Domain"/>
    <property type="match status" value="1"/>
</dbReference>
<dbReference type="AlphaFoldDB" id="A0AAN9VZV5"/>
<dbReference type="InterPro" id="IPR036291">
    <property type="entry name" value="NAD(P)-bd_dom_sf"/>
</dbReference>
<dbReference type="NCBIfam" id="TIGR01777">
    <property type="entry name" value="yfcH"/>
    <property type="match status" value="1"/>
</dbReference>
<dbReference type="InterPro" id="IPR001509">
    <property type="entry name" value="Epimerase_deHydtase"/>
</dbReference>
<feature type="domain" description="DUF1731" evidence="2">
    <location>
        <begin position="248"/>
        <end position="294"/>
    </location>
</feature>
<dbReference type="SUPFAM" id="SSF51735">
    <property type="entry name" value="NAD(P)-binding Rossmann-fold domains"/>
    <property type="match status" value="1"/>
</dbReference>
<evidence type="ECO:0000313" key="4">
    <source>
        <dbReference type="Proteomes" id="UP001378592"/>
    </source>
</evidence>
<comment type="caution">
    <text evidence="3">The sequence shown here is derived from an EMBL/GenBank/DDBJ whole genome shotgun (WGS) entry which is preliminary data.</text>
</comment>
<evidence type="ECO:0000313" key="3">
    <source>
        <dbReference type="EMBL" id="KAK7866403.1"/>
    </source>
</evidence>
<organism evidence="3 4">
    <name type="scientific">Gryllus longicercus</name>
    <dbReference type="NCBI Taxonomy" id="2509291"/>
    <lineage>
        <taxon>Eukaryota</taxon>
        <taxon>Metazoa</taxon>
        <taxon>Ecdysozoa</taxon>
        <taxon>Arthropoda</taxon>
        <taxon>Hexapoda</taxon>
        <taxon>Insecta</taxon>
        <taxon>Pterygota</taxon>
        <taxon>Neoptera</taxon>
        <taxon>Polyneoptera</taxon>
        <taxon>Orthoptera</taxon>
        <taxon>Ensifera</taxon>
        <taxon>Gryllidea</taxon>
        <taxon>Grylloidea</taxon>
        <taxon>Gryllidae</taxon>
        <taxon>Gryllinae</taxon>
        <taxon>Gryllus</taxon>
    </lineage>
</organism>
<proteinExistence type="predicted"/>
<feature type="domain" description="NAD-dependent epimerase/dehydratase" evidence="1">
    <location>
        <begin position="5"/>
        <end position="212"/>
    </location>
</feature>
<dbReference type="Proteomes" id="UP001378592">
    <property type="component" value="Unassembled WGS sequence"/>
</dbReference>
<dbReference type="InterPro" id="IPR010099">
    <property type="entry name" value="SDR39U1"/>
</dbReference>
<accession>A0AAN9VZV5</accession>
<dbReference type="InterPro" id="IPR013549">
    <property type="entry name" value="DUF1731"/>
</dbReference>
<evidence type="ECO:0008006" key="5">
    <source>
        <dbReference type="Google" id="ProtNLM"/>
    </source>
</evidence>
<reference evidence="3 4" key="1">
    <citation type="submission" date="2024-03" db="EMBL/GenBank/DDBJ databases">
        <title>The genome assembly and annotation of the cricket Gryllus longicercus Weissman &amp; Gray.</title>
        <authorList>
            <person name="Szrajer S."/>
            <person name="Gray D."/>
            <person name="Ylla G."/>
        </authorList>
    </citation>
    <scope>NUCLEOTIDE SEQUENCE [LARGE SCALE GENOMIC DNA]</scope>
    <source>
        <strain evidence="3">DAG 2021-001</strain>
        <tissue evidence="3">Whole body minus gut</tissue>
    </source>
</reference>
<sequence>MIRNVVIGGGTGFIGSALSTLLRREGYGVTVVSRVPGPQRISWADLGKNGLPPETTAVVNLAGQNVLDPTRRWTKGFKQNVWASRVNSTSSLAEAIIEAKAKPKVFITISGVGIYKPCASKEYTEDYEGKPFDFLSNLCHDWEAAGNLPIDVGVRRVILRSGVVLGRNGGMVKQLWLPFYFGMGGPVGDGNQFLPWIHIDDITRLILFAIENESVKGVLNGVSPEIITNKQFTKALARAMWRPASIPVPVFLLNLAFSEERAKMMTEGQKVIPKRTQAYGFKYCYPDVQTACQSLVRNAK</sequence>
<name>A0AAN9VZV5_9ORTH</name>
<dbReference type="PANTHER" id="PTHR11092:SF0">
    <property type="entry name" value="EPIMERASE FAMILY PROTEIN SDR39U1"/>
    <property type="match status" value="1"/>
</dbReference>
<dbReference type="CDD" id="cd05242">
    <property type="entry name" value="SDR_a8"/>
    <property type="match status" value="1"/>
</dbReference>
<protein>
    <recommendedName>
        <fullName evidence="5">Epimerase family protein SDR39U1</fullName>
    </recommendedName>
</protein>